<dbReference type="SUPFAM" id="SSF53850">
    <property type="entry name" value="Periplasmic binding protein-like II"/>
    <property type="match status" value="1"/>
</dbReference>
<feature type="chain" id="PRO_5015774763" evidence="1">
    <location>
        <begin position="27"/>
        <end position="279"/>
    </location>
</feature>
<evidence type="ECO:0000313" key="2">
    <source>
        <dbReference type="EMBL" id="PSW13190.1"/>
    </source>
</evidence>
<protein>
    <submittedName>
        <fullName evidence="2">Phosphate ABC transporter substrate-binding protein</fullName>
    </submittedName>
</protein>
<dbReference type="PANTHER" id="PTHR35841">
    <property type="entry name" value="PHOSPHONATES-BINDING PERIPLASMIC PROTEIN"/>
    <property type="match status" value="1"/>
</dbReference>
<dbReference type="OrthoDB" id="5343002at2"/>
<organism evidence="2 3">
    <name type="scientific">Photobacterium rosenbergii</name>
    <dbReference type="NCBI Taxonomy" id="294936"/>
    <lineage>
        <taxon>Bacteria</taxon>
        <taxon>Pseudomonadati</taxon>
        <taxon>Pseudomonadota</taxon>
        <taxon>Gammaproteobacteria</taxon>
        <taxon>Vibrionales</taxon>
        <taxon>Vibrionaceae</taxon>
        <taxon>Photobacterium</taxon>
    </lineage>
</organism>
<feature type="signal peptide" evidence="1">
    <location>
        <begin position="1"/>
        <end position="26"/>
    </location>
</feature>
<dbReference type="RefSeq" id="WP_107298015.1">
    <property type="nucleotide sequence ID" value="NZ_PYMB01000003.1"/>
</dbReference>
<reference evidence="2 3" key="1">
    <citation type="submission" date="2018-03" db="EMBL/GenBank/DDBJ databases">
        <title>Whole genome sequencing of Histamine producing bacteria.</title>
        <authorList>
            <person name="Butler K."/>
        </authorList>
    </citation>
    <scope>NUCLEOTIDE SEQUENCE [LARGE SCALE GENOMIC DNA]</scope>
    <source>
        <strain evidence="2 3">DSM 19138</strain>
    </source>
</reference>
<proteinExistence type="predicted"/>
<name>A0A2T3NF59_9GAMM</name>
<dbReference type="EMBL" id="PYMB01000003">
    <property type="protein sequence ID" value="PSW13190.1"/>
    <property type="molecule type" value="Genomic_DNA"/>
</dbReference>
<keyword evidence="1" id="KW-0732">Signal</keyword>
<accession>A0A2T3NF59</accession>
<dbReference type="Pfam" id="PF12974">
    <property type="entry name" value="Phosphonate-bd"/>
    <property type="match status" value="1"/>
</dbReference>
<dbReference type="AlphaFoldDB" id="A0A2T3NF59"/>
<evidence type="ECO:0000256" key="1">
    <source>
        <dbReference type="SAM" id="SignalP"/>
    </source>
</evidence>
<dbReference type="Proteomes" id="UP000241346">
    <property type="component" value="Unassembled WGS sequence"/>
</dbReference>
<comment type="caution">
    <text evidence="2">The sequence shown here is derived from an EMBL/GenBank/DDBJ whole genome shotgun (WGS) entry which is preliminary data.</text>
</comment>
<evidence type="ECO:0000313" key="3">
    <source>
        <dbReference type="Proteomes" id="UP000241346"/>
    </source>
</evidence>
<gene>
    <name evidence="2" type="ORF">C9J01_10045</name>
</gene>
<dbReference type="Gene3D" id="3.40.190.10">
    <property type="entry name" value="Periplasmic binding protein-like II"/>
    <property type="match status" value="2"/>
</dbReference>
<dbReference type="PANTHER" id="PTHR35841:SF1">
    <property type="entry name" value="PHOSPHONATES-BINDING PERIPLASMIC PROTEIN"/>
    <property type="match status" value="1"/>
</dbReference>
<sequence>MRINLKSKITHAFIALAVCFTSGASASQEPAEVAKQTLVFGVVPQQSAAKLAVQWGPLLKVWGEVTGLDIRFATARDIPTFEQRLAAGEYDIAYMNPYHFTLVNQTPGYTALARAKDKRITGIMVARKDWQGSLDELDNTSLAFPAPRAFAASILTQSELRQKGLSISANYVGSHDSVYMAVARGLYPAGGGVMRTYNSLDESIKQHLTVIYRTNSYTPHAIAFSKSLDKSTTLALQQSLTAVNEHADAQAVFEKLSIKGLEPALDSDWDDVVSLDIEM</sequence>